<dbReference type="PANTHER" id="PTHR45901">
    <property type="entry name" value="PROTEIN CBG12474"/>
    <property type="match status" value="1"/>
</dbReference>
<dbReference type="AlphaFoldDB" id="A0A8J4WSJ7"/>
<dbReference type="Gene3D" id="2.60.60.20">
    <property type="entry name" value="PLAT/LH2 domain"/>
    <property type="match status" value="4"/>
</dbReference>
<organism evidence="4 5">
    <name type="scientific">Paragonimus heterotremus</name>
    <dbReference type="NCBI Taxonomy" id="100268"/>
    <lineage>
        <taxon>Eukaryota</taxon>
        <taxon>Metazoa</taxon>
        <taxon>Spiralia</taxon>
        <taxon>Lophotrochozoa</taxon>
        <taxon>Platyhelminthes</taxon>
        <taxon>Trematoda</taxon>
        <taxon>Digenea</taxon>
        <taxon>Plagiorchiida</taxon>
        <taxon>Troglotremata</taxon>
        <taxon>Troglotrematidae</taxon>
        <taxon>Paragonimus</taxon>
    </lineage>
</organism>
<dbReference type="InterPro" id="IPR036392">
    <property type="entry name" value="PLAT/LH2_dom_sf"/>
</dbReference>
<dbReference type="Pfam" id="PF01477">
    <property type="entry name" value="PLAT"/>
    <property type="match status" value="1"/>
</dbReference>
<evidence type="ECO:0000256" key="1">
    <source>
        <dbReference type="PROSITE-ProRule" id="PRU00152"/>
    </source>
</evidence>
<evidence type="ECO:0000313" key="5">
    <source>
        <dbReference type="Proteomes" id="UP000748531"/>
    </source>
</evidence>
<proteinExistence type="predicted"/>
<evidence type="ECO:0000313" key="4">
    <source>
        <dbReference type="EMBL" id="KAF5402760.1"/>
    </source>
</evidence>
<feature type="region of interest" description="Disordered" evidence="2">
    <location>
        <begin position="1"/>
        <end position="28"/>
    </location>
</feature>
<dbReference type="OrthoDB" id="6252959at2759"/>
<feature type="region of interest" description="Disordered" evidence="2">
    <location>
        <begin position="468"/>
        <end position="490"/>
    </location>
</feature>
<comment type="caution">
    <text evidence="1">Lacks conserved residue(s) required for the propagation of feature annotation.</text>
</comment>
<dbReference type="PROSITE" id="PS50095">
    <property type="entry name" value="PLAT"/>
    <property type="match status" value="1"/>
</dbReference>
<protein>
    <recommendedName>
        <fullName evidence="3">PLAT domain-containing protein</fullName>
    </recommendedName>
</protein>
<dbReference type="PANTHER" id="PTHR45901:SF7">
    <property type="entry name" value="OXYGEN-REGULATED PROTEIN 1"/>
    <property type="match status" value="1"/>
</dbReference>
<sequence length="1272" mass="143068">MLERSRSRMACRDAHLSSSPSRGSPSAIWRNRSLGNACRTNRTWRILITSGQKDPETGESYLSACTSNIVLTVCGRFQTAQAVLLRDAYVETLSDMPSKSMGCEPNNQPNGHDYRSLEDGPFWPGQTDRFDVKLRNMNEIYKIRLSHDGTGPYPEWFVAEVRMRQLGIIPSYSTTSNLPGSRLTKKQRTELETLSTLGSVELVFPCMRWLSRSKADGSLTREIAAPGTQLADLRTGYSLGTKSIVLDPLELTVYGNRAPVVGYQLCVTTGQLWNAGTTAEVRVLLQGDRGDTGIRSLYNLTSASQQSFVRGQTSVFQLDAVYLGRLRRLSIWLDGEDNEETEWFLDRIVIRELMTQVQTHWSSSPSPPVHGNLMNHSPSRILGVSYFPCYQWLKPSSGLCTPTIQLLAGIGSGSLTSDLLEQRGLHEQEEVWWRMTKWKFQAGNALVFYSCVTGSPLRVVNDGRIEARKSQTERTSASHKNDLSTTEYFQPRQEPVQADGLLTNLLRTVVPSTDAKVKGNFLSLPFFHSVFIVSSSPLECQPSRTLRRRANQSIGYIPRSRSDFSVPTPLERDVERFNTKHSTSSMVRQFHSLQNQWMRLSLDEAIGLCVTDERLASTGANDENTKFRVRAQPDQWIALETVNRFADHNPIHIYIGPDGCVVSGAAGPLSLPGKLLMPHVKSHICSLFSLSCQHMAAQGTLRDQTIIWLCTSSEQTVAPMVRGKTDLTESGVQRPYDPVNEWNFELRATGSRNKDAYWRVQRIDRGVRQFEAVAWPGHYLRVTDGQVNIMGSGGSDCHFRVDRRRSKGFVQLSPLSSSATYVGMEEDGKLALFTQPNTENTRFYIEVIKSGIPKQPSDSSEKSVVLDRSMRPQNPTEPLTQLLGETIVKPLEFSKSGSSPDSSIKGVEDEDLLDQELQFFPKLIDSKDLSERDWKVSIATCSSAKNCNVLLFVYGLQANSGPILIGQSEDEKCLFRSNSTDSFMIVLDRIGAIYKIRFELTPLDNVKEVWWEISEVVLENYITGERLSFDFSGRPIGRNPNFCQLSREQAFDESASVLKTHLLYDSQDSLSAIQDVDVEFHLVLYRARLELQSDSEWTKRHPSFEPHISLVGKYGDSGRRMLPIIQQVYLTASEQEGISLFEAEIEAVYLGDLNRCLLGPVDVTPQLDGERIRILCTGVTVLDPSTEKTYYFHANTWLLGERAGQIHEVHLQVAEIRPAASEEHVDPEPSPHEEEDDEDLVNLIYEDAHQIITAIMDKAEQNLAIYEQRKNH</sequence>
<dbReference type="EMBL" id="LUCH01001615">
    <property type="protein sequence ID" value="KAF5402760.1"/>
    <property type="molecule type" value="Genomic_DNA"/>
</dbReference>
<dbReference type="Proteomes" id="UP000748531">
    <property type="component" value="Unassembled WGS sequence"/>
</dbReference>
<feature type="compositionally biased region" description="Low complexity" evidence="2">
    <location>
        <begin position="17"/>
        <end position="26"/>
    </location>
</feature>
<keyword evidence="5" id="KW-1185">Reference proteome</keyword>
<reference evidence="4" key="1">
    <citation type="submission" date="2019-05" db="EMBL/GenBank/DDBJ databases">
        <title>Annotation for the trematode Paragonimus heterotremus.</title>
        <authorList>
            <person name="Choi Y.-J."/>
        </authorList>
    </citation>
    <scope>NUCLEOTIDE SEQUENCE</scope>
    <source>
        <strain evidence="4">LC</strain>
    </source>
</reference>
<gene>
    <name evidence="4" type="ORF">PHET_03982</name>
</gene>
<dbReference type="InterPro" id="IPR001024">
    <property type="entry name" value="PLAT/LH2_dom"/>
</dbReference>
<dbReference type="InterPro" id="IPR052970">
    <property type="entry name" value="Inner_ear_hair_cell_LOXHD"/>
</dbReference>
<name>A0A8J4WSJ7_9TREM</name>
<dbReference type="SUPFAM" id="SSF49723">
    <property type="entry name" value="Lipase/lipooxygenase domain (PLAT/LH2 domain)"/>
    <property type="match status" value="3"/>
</dbReference>
<feature type="domain" description="PLAT" evidence="3">
    <location>
        <begin position="261"/>
        <end position="407"/>
    </location>
</feature>
<evidence type="ECO:0000259" key="3">
    <source>
        <dbReference type="PROSITE" id="PS50095"/>
    </source>
</evidence>
<comment type="caution">
    <text evidence="4">The sequence shown here is derived from an EMBL/GenBank/DDBJ whole genome shotgun (WGS) entry which is preliminary data.</text>
</comment>
<accession>A0A8J4WSJ7</accession>
<evidence type="ECO:0000256" key="2">
    <source>
        <dbReference type="SAM" id="MobiDB-lite"/>
    </source>
</evidence>
<feature type="compositionally biased region" description="Basic and acidic residues" evidence="2">
    <location>
        <begin position="1"/>
        <end position="15"/>
    </location>
</feature>